<keyword evidence="8" id="KW-0223">Dioxygenase</keyword>
<dbReference type="Proteomes" id="UP001623349">
    <property type="component" value="Unassembled WGS sequence"/>
</dbReference>
<dbReference type="Gene3D" id="2.60.120.620">
    <property type="entry name" value="q2cbj1_9rhob like domain"/>
    <property type="match status" value="1"/>
</dbReference>
<comment type="caution">
    <text evidence="8">The sequence shown here is derived from an EMBL/GenBank/DDBJ whole genome shotgun (WGS) entry which is preliminary data.</text>
</comment>
<dbReference type="PANTHER" id="PTHR20883:SF15">
    <property type="entry name" value="PHYTANOYL-COA DIOXYGENASE DOMAIN-CONTAINING PROTEIN 1"/>
    <property type="match status" value="1"/>
</dbReference>
<comment type="similarity">
    <text evidence="4">Belongs to the PhyH family. PHYHD1 subfamily.</text>
</comment>
<keyword evidence="2" id="KW-0479">Metal-binding</keyword>
<dbReference type="GO" id="GO:0051213">
    <property type="term" value="F:dioxygenase activity"/>
    <property type="evidence" value="ECO:0007669"/>
    <property type="project" value="UniProtKB-KW"/>
</dbReference>
<dbReference type="PANTHER" id="PTHR20883">
    <property type="entry name" value="PHYTANOYL-COA DIOXYGENASE DOMAIN CONTAINING 1"/>
    <property type="match status" value="1"/>
</dbReference>
<feature type="region of interest" description="Disordered" evidence="7">
    <location>
        <begin position="1"/>
        <end position="23"/>
    </location>
</feature>
<keyword evidence="8" id="KW-0560">Oxidoreductase</keyword>
<proteinExistence type="inferred from homology"/>
<protein>
    <recommendedName>
        <fullName evidence="5">Phytanoyl-CoA dioxygenase domain-containing protein 1</fullName>
    </recommendedName>
</protein>
<dbReference type="EMBL" id="BAAFST010000002">
    <property type="protein sequence ID" value="GAB1286183.1"/>
    <property type="molecule type" value="Genomic_DNA"/>
</dbReference>
<evidence type="ECO:0000313" key="8">
    <source>
        <dbReference type="EMBL" id="GAB1286183.1"/>
    </source>
</evidence>
<keyword evidence="9" id="KW-1185">Reference proteome</keyword>
<sequence>MKGNSPGAIELSQQSCSVPHGLPESLTTQEEFQEDGFLLLEGFFTADECVAMQQRVGEIVAEMDVPLHCRTEFSTQEDEQLQTQAETRKFCNGKTDYFLSSGDKIRFFFEKGVFDEKGNFLVPPEKSINKIGHGALVRSLGLQMPVVVQSMYIFKQPHFGGEGFL</sequence>
<comment type="cofactor">
    <cofactor evidence="1">
        <name>Fe cation</name>
        <dbReference type="ChEBI" id="CHEBI:24875"/>
    </cofactor>
</comment>
<evidence type="ECO:0000256" key="2">
    <source>
        <dbReference type="ARBA" id="ARBA00022723"/>
    </source>
</evidence>
<evidence type="ECO:0000313" key="9">
    <source>
        <dbReference type="Proteomes" id="UP001623349"/>
    </source>
</evidence>
<evidence type="ECO:0000256" key="7">
    <source>
        <dbReference type="SAM" id="MobiDB-lite"/>
    </source>
</evidence>
<evidence type="ECO:0000256" key="1">
    <source>
        <dbReference type="ARBA" id="ARBA00001962"/>
    </source>
</evidence>
<evidence type="ECO:0000256" key="4">
    <source>
        <dbReference type="ARBA" id="ARBA00038356"/>
    </source>
</evidence>
<reference evidence="8 9" key="1">
    <citation type="submission" date="2024-08" db="EMBL/GenBank/DDBJ databases">
        <title>The draft genome of Apodemus speciosus.</title>
        <authorList>
            <person name="Nabeshima K."/>
            <person name="Suzuki S."/>
            <person name="Onuma M."/>
        </authorList>
    </citation>
    <scope>NUCLEOTIDE SEQUENCE [LARGE SCALE GENOMIC DNA]</scope>
    <source>
        <strain evidence="8">IB14-021</strain>
    </source>
</reference>
<name>A0ABQ0EGC4_APOSI</name>
<accession>A0ABQ0EGC4</accession>
<dbReference type="InterPro" id="IPR008775">
    <property type="entry name" value="Phytyl_CoA_dOase-like"/>
</dbReference>
<comment type="function">
    <text evidence="6">2-oxoglutarate(2OG)-dependent dioxygenase that catalyzes the conversion of 2-oxoglutarate to succinate and CO(2) in an iron-dependent manner. However, does not couple 2OG turnover to the hydroxylation of acyl-coenzyme A derivatives, implying that it is not directly involved in phytanoyl coenzyme-A metabolism. Does not show detectable activity towards fatty acid CoA thioesters.</text>
</comment>
<gene>
    <name evidence="8" type="ORF">APTSU1_000141300</name>
</gene>
<dbReference type="Pfam" id="PF05721">
    <property type="entry name" value="PhyH"/>
    <property type="match status" value="1"/>
</dbReference>
<evidence type="ECO:0000256" key="5">
    <source>
        <dbReference type="ARBA" id="ARBA00039857"/>
    </source>
</evidence>
<organism evidence="8 9">
    <name type="scientific">Apodemus speciosus</name>
    <name type="common">Large Japanese field mouse</name>
    <dbReference type="NCBI Taxonomy" id="105296"/>
    <lineage>
        <taxon>Eukaryota</taxon>
        <taxon>Metazoa</taxon>
        <taxon>Chordata</taxon>
        <taxon>Craniata</taxon>
        <taxon>Vertebrata</taxon>
        <taxon>Euteleostomi</taxon>
        <taxon>Mammalia</taxon>
        <taxon>Eutheria</taxon>
        <taxon>Euarchontoglires</taxon>
        <taxon>Glires</taxon>
        <taxon>Rodentia</taxon>
        <taxon>Myomorpha</taxon>
        <taxon>Muroidea</taxon>
        <taxon>Muridae</taxon>
        <taxon>Murinae</taxon>
        <taxon>Apodemus</taxon>
    </lineage>
</organism>
<keyword evidence="3" id="KW-0408">Iron</keyword>
<evidence type="ECO:0000256" key="3">
    <source>
        <dbReference type="ARBA" id="ARBA00023004"/>
    </source>
</evidence>
<dbReference type="SUPFAM" id="SSF51197">
    <property type="entry name" value="Clavaminate synthase-like"/>
    <property type="match status" value="1"/>
</dbReference>
<evidence type="ECO:0000256" key="6">
    <source>
        <dbReference type="ARBA" id="ARBA00045487"/>
    </source>
</evidence>